<dbReference type="PANTHER" id="PTHR15032:SF4">
    <property type="entry name" value="N-ACYL-PHOSPHATIDYLETHANOLAMINE-HYDROLYZING PHOSPHOLIPASE D"/>
    <property type="match status" value="1"/>
</dbReference>
<feature type="domain" description="Metallo-beta-lactamase" evidence="1">
    <location>
        <begin position="144"/>
        <end position="336"/>
    </location>
</feature>
<organism evidence="2 3">
    <name type="scientific">Variovorax defluvii</name>
    <dbReference type="NCBI Taxonomy" id="913761"/>
    <lineage>
        <taxon>Bacteria</taxon>
        <taxon>Pseudomonadati</taxon>
        <taxon>Pseudomonadota</taxon>
        <taxon>Betaproteobacteria</taxon>
        <taxon>Burkholderiales</taxon>
        <taxon>Comamonadaceae</taxon>
        <taxon>Variovorax</taxon>
    </lineage>
</organism>
<sequence length="390" mass="43220">MPQTVYAGSMPEAGKLAGPHPCPAPMTLAAFCKSLSLAATFGLLAGCAGTASGACETPYASSPQMGKGCVFENMPNPQALPSAGAWKIWSRFLVATKTGTVPVDPIPVRPVRPAQLEALDVEANHIIRLGHSSHLLKLRGKYWLIDPVFGSRASPFSFIGPKRFHAPPLTLEELPPIEGMILSHDHYDHLDVPTIEYLAQRVQRYFVPLGVAARMVEMGVPRERVTEFDWWQAAEHEGVRLTAAPAQHFSGRTLNDRNRTLWASWIVESGPQRIYYSGDSGYFGGFRQIGERFGGFDLALMENGAYDAYWPSVHMTPEESVRAFEDLRGKVLYVVHNSTFDLAFHTWQDPLVRIAKLAEAKKIELATPEIGEVLTIGRPRTNKLWWEGLK</sequence>
<dbReference type="InterPro" id="IPR036866">
    <property type="entry name" value="RibonucZ/Hydroxyglut_hydro"/>
</dbReference>
<name>A0ABP8IC38_9BURK</name>
<evidence type="ECO:0000313" key="3">
    <source>
        <dbReference type="Proteomes" id="UP001500975"/>
    </source>
</evidence>
<reference evidence="3" key="1">
    <citation type="journal article" date="2019" name="Int. J. Syst. Evol. Microbiol.">
        <title>The Global Catalogue of Microorganisms (GCM) 10K type strain sequencing project: providing services to taxonomists for standard genome sequencing and annotation.</title>
        <authorList>
            <consortium name="The Broad Institute Genomics Platform"/>
            <consortium name="The Broad Institute Genome Sequencing Center for Infectious Disease"/>
            <person name="Wu L."/>
            <person name="Ma J."/>
        </authorList>
    </citation>
    <scope>NUCLEOTIDE SEQUENCE [LARGE SCALE GENOMIC DNA]</scope>
    <source>
        <strain evidence="3">JCM 17804</strain>
    </source>
</reference>
<evidence type="ECO:0000259" key="1">
    <source>
        <dbReference type="Pfam" id="PF12706"/>
    </source>
</evidence>
<proteinExistence type="predicted"/>
<dbReference type="SUPFAM" id="SSF56281">
    <property type="entry name" value="Metallo-hydrolase/oxidoreductase"/>
    <property type="match status" value="1"/>
</dbReference>
<comment type="caution">
    <text evidence="2">The sequence shown here is derived from an EMBL/GenBank/DDBJ whole genome shotgun (WGS) entry which is preliminary data.</text>
</comment>
<dbReference type="Proteomes" id="UP001500975">
    <property type="component" value="Unassembled WGS sequence"/>
</dbReference>
<evidence type="ECO:0000313" key="2">
    <source>
        <dbReference type="EMBL" id="GAA4355660.1"/>
    </source>
</evidence>
<dbReference type="EMBL" id="BAABGJ010000080">
    <property type="protein sequence ID" value="GAA4355660.1"/>
    <property type="molecule type" value="Genomic_DNA"/>
</dbReference>
<protein>
    <submittedName>
        <fullName evidence="2">MBL fold metallo-hydrolase</fullName>
    </submittedName>
</protein>
<accession>A0ABP8IC38</accession>
<dbReference type="PANTHER" id="PTHR15032">
    <property type="entry name" value="N-ACYL-PHOSPHATIDYLETHANOLAMINE-HYDROLYZING PHOSPHOLIPASE D"/>
    <property type="match status" value="1"/>
</dbReference>
<dbReference type="Pfam" id="PF12706">
    <property type="entry name" value="Lactamase_B_2"/>
    <property type="match status" value="1"/>
</dbReference>
<keyword evidence="3" id="KW-1185">Reference proteome</keyword>
<gene>
    <name evidence="2" type="ORF">GCM10023165_48040</name>
</gene>
<dbReference type="Gene3D" id="3.60.15.10">
    <property type="entry name" value="Ribonuclease Z/Hydroxyacylglutathione hydrolase-like"/>
    <property type="match status" value="1"/>
</dbReference>
<dbReference type="InterPro" id="IPR001279">
    <property type="entry name" value="Metallo-B-lactamas"/>
</dbReference>